<dbReference type="InterPro" id="IPR013249">
    <property type="entry name" value="RNA_pol_sigma70_r4_t2"/>
</dbReference>
<gene>
    <name evidence="8" type="ORF">Q760_08710</name>
</gene>
<dbReference type="PANTHER" id="PTHR43133">
    <property type="entry name" value="RNA POLYMERASE ECF-TYPE SIGMA FACTO"/>
    <property type="match status" value="1"/>
</dbReference>
<protein>
    <submittedName>
        <fullName evidence="8">RNA polymerase subunit sigma-24</fullName>
    </submittedName>
</protein>
<evidence type="ECO:0000256" key="5">
    <source>
        <dbReference type="ARBA" id="ARBA00023163"/>
    </source>
</evidence>
<keyword evidence="2" id="KW-0805">Transcription regulation</keyword>
<evidence type="ECO:0000256" key="1">
    <source>
        <dbReference type="ARBA" id="ARBA00010641"/>
    </source>
</evidence>
<dbReference type="PANTHER" id="PTHR43133:SF50">
    <property type="entry name" value="ECF RNA POLYMERASE SIGMA FACTOR SIGM"/>
    <property type="match status" value="1"/>
</dbReference>
<dbReference type="STRING" id="1408250.Q760_08710"/>
<dbReference type="Pfam" id="PF04542">
    <property type="entry name" value="Sigma70_r2"/>
    <property type="match status" value="1"/>
</dbReference>
<accession>A0A0A0B8L4</accession>
<dbReference type="GO" id="GO:0003677">
    <property type="term" value="F:DNA binding"/>
    <property type="evidence" value="ECO:0007669"/>
    <property type="project" value="UniProtKB-KW"/>
</dbReference>
<reference evidence="8 9" key="1">
    <citation type="submission" date="2013-10" db="EMBL/GenBank/DDBJ databases">
        <authorList>
            <person name="Wang G."/>
            <person name="Zhuang W."/>
        </authorList>
    </citation>
    <scope>NUCLEOTIDE SEQUENCE [LARGE SCALE GENOMIC DNA]</scope>
    <source>
        <strain evidence="8 9">DSM 20118</strain>
    </source>
</reference>
<dbReference type="GO" id="GO:0006352">
    <property type="term" value="P:DNA-templated transcription initiation"/>
    <property type="evidence" value="ECO:0007669"/>
    <property type="project" value="InterPro"/>
</dbReference>
<dbReference type="SUPFAM" id="SSF88659">
    <property type="entry name" value="Sigma3 and sigma4 domains of RNA polymerase sigma factors"/>
    <property type="match status" value="1"/>
</dbReference>
<evidence type="ECO:0000256" key="4">
    <source>
        <dbReference type="ARBA" id="ARBA00023125"/>
    </source>
</evidence>
<name>A0A0A0B8L4_9CELL</name>
<feature type="domain" description="RNA polymerase sigma-70 region 2" evidence="6">
    <location>
        <begin position="23"/>
        <end position="89"/>
    </location>
</feature>
<comment type="caution">
    <text evidence="8">The sequence shown here is derived from an EMBL/GenBank/DDBJ whole genome shotgun (WGS) entry which is preliminary data.</text>
</comment>
<dbReference type="InterPro" id="IPR013325">
    <property type="entry name" value="RNA_pol_sigma_r2"/>
</dbReference>
<dbReference type="NCBIfam" id="TIGR02937">
    <property type="entry name" value="sigma70-ECF"/>
    <property type="match status" value="1"/>
</dbReference>
<feature type="domain" description="RNA polymerase sigma factor 70 region 4 type 2" evidence="7">
    <location>
        <begin position="117"/>
        <end position="169"/>
    </location>
</feature>
<organism evidence="8 9">
    <name type="scientific">Cellulomonas cellasea DSM 20118</name>
    <dbReference type="NCBI Taxonomy" id="1408250"/>
    <lineage>
        <taxon>Bacteria</taxon>
        <taxon>Bacillati</taxon>
        <taxon>Actinomycetota</taxon>
        <taxon>Actinomycetes</taxon>
        <taxon>Micrococcales</taxon>
        <taxon>Cellulomonadaceae</taxon>
        <taxon>Cellulomonas</taxon>
    </lineage>
</organism>
<dbReference type="EMBL" id="AXNT01000021">
    <property type="protein sequence ID" value="KGM03225.1"/>
    <property type="molecule type" value="Genomic_DNA"/>
</dbReference>
<dbReference type="InterPro" id="IPR014284">
    <property type="entry name" value="RNA_pol_sigma-70_dom"/>
</dbReference>
<dbReference type="CDD" id="cd06171">
    <property type="entry name" value="Sigma70_r4"/>
    <property type="match status" value="1"/>
</dbReference>
<dbReference type="InterPro" id="IPR013324">
    <property type="entry name" value="RNA_pol_sigma_r3/r4-like"/>
</dbReference>
<evidence type="ECO:0000313" key="8">
    <source>
        <dbReference type="EMBL" id="KGM03225.1"/>
    </source>
</evidence>
<dbReference type="InterPro" id="IPR039425">
    <property type="entry name" value="RNA_pol_sigma-70-like"/>
</dbReference>
<dbReference type="AlphaFoldDB" id="A0A0A0B8L4"/>
<keyword evidence="5" id="KW-0804">Transcription</keyword>
<dbReference type="InterPro" id="IPR036388">
    <property type="entry name" value="WH-like_DNA-bd_sf"/>
</dbReference>
<keyword evidence="9" id="KW-1185">Reference proteome</keyword>
<sequence length="198" mass="22194">MRRPGATETTVAGGARDQVLVDLVRARGEALTRYAYVYTGDMAAAQDLVQDALVKVFVRSRTRTEPEALEAYVRRVIATTYIDGYRRRRTWDGFRHLLARRDDEAARDDAAAATDRLDLRAALATLGRQERTAVVLRFYDDLTVPQVAEVMQVAEGTVKRYLSNALHRLEARLGPLDPLGAGDRTLLVTHEPRRTARS</sequence>
<dbReference type="Proteomes" id="UP000029833">
    <property type="component" value="Unassembled WGS sequence"/>
</dbReference>
<proteinExistence type="inferred from homology"/>
<evidence type="ECO:0000313" key="9">
    <source>
        <dbReference type="Proteomes" id="UP000029833"/>
    </source>
</evidence>
<dbReference type="Gene3D" id="1.10.10.10">
    <property type="entry name" value="Winged helix-like DNA-binding domain superfamily/Winged helix DNA-binding domain"/>
    <property type="match status" value="1"/>
</dbReference>
<keyword evidence="3" id="KW-0731">Sigma factor</keyword>
<evidence type="ECO:0000259" key="7">
    <source>
        <dbReference type="Pfam" id="PF08281"/>
    </source>
</evidence>
<dbReference type="Pfam" id="PF08281">
    <property type="entry name" value="Sigma70_r4_2"/>
    <property type="match status" value="1"/>
</dbReference>
<keyword evidence="4" id="KW-0238">DNA-binding</keyword>
<dbReference type="Gene3D" id="1.10.1740.10">
    <property type="match status" value="1"/>
</dbReference>
<comment type="similarity">
    <text evidence="1">Belongs to the sigma-70 factor family. ECF subfamily.</text>
</comment>
<dbReference type="SUPFAM" id="SSF88946">
    <property type="entry name" value="Sigma2 domain of RNA polymerase sigma factors"/>
    <property type="match status" value="1"/>
</dbReference>
<evidence type="ECO:0000256" key="3">
    <source>
        <dbReference type="ARBA" id="ARBA00023082"/>
    </source>
</evidence>
<dbReference type="OrthoDB" id="3688906at2"/>
<dbReference type="InterPro" id="IPR007627">
    <property type="entry name" value="RNA_pol_sigma70_r2"/>
</dbReference>
<dbReference type="GO" id="GO:0016987">
    <property type="term" value="F:sigma factor activity"/>
    <property type="evidence" value="ECO:0007669"/>
    <property type="project" value="UniProtKB-KW"/>
</dbReference>
<evidence type="ECO:0000259" key="6">
    <source>
        <dbReference type="Pfam" id="PF04542"/>
    </source>
</evidence>
<evidence type="ECO:0000256" key="2">
    <source>
        <dbReference type="ARBA" id="ARBA00023015"/>
    </source>
</evidence>